<gene>
    <name evidence="3" type="ORF">LUA448_LOCUS10131</name>
</gene>
<accession>A0A817U6X3</accession>
<evidence type="ECO:0000256" key="1">
    <source>
        <dbReference type="SAM" id="MobiDB-lite"/>
    </source>
</evidence>
<feature type="compositionally biased region" description="Polar residues" evidence="1">
    <location>
        <begin position="452"/>
        <end position="466"/>
    </location>
</feature>
<dbReference type="Proteomes" id="UP000663833">
    <property type="component" value="Unassembled WGS sequence"/>
</dbReference>
<dbReference type="Pfam" id="PF26215">
    <property type="entry name" value="HTH_animal"/>
    <property type="match status" value="1"/>
</dbReference>
<feature type="region of interest" description="Disordered" evidence="1">
    <location>
        <begin position="1491"/>
        <end position="1522"/>
    </location>
</feature>
<feature type="region of interest" description="Disordered" evidence="1">
    <location>
        <begin position="1409"/>
        <end position="1429"/>
    </location>
</feature>
<feature type="domain" description="Reverse transcriptase" evidence="2">
    <location>
        <begin position="1040"/>
        <end position="1286"/>
    </location>
</feature>
<dbReference type="PROSITE" id="PS50878">
    <property type="entry name" value="RT_POL"/>
    <property type="match status" value="1"/>
</dbReference>
<evidence type="ECO:0000259" key="2">
    <source>
        <dbReference type="PROSITE" id="PS50878"/>
    </source>
</evidence>
<organism evidence="3 4">
    <name type="scientific">Rotaria socialis</name>
    <dbReference type="NCBI Taxonomy" id="392032"/>
    <lineage>
        <taxon>Eukaryota</taxon>
        <taxon>Metazoa</taxon>
        <taxon>Spiralia</taxon>
        <taxon>Gnathifera</taxon>
        <taxon>Rotifera</taxon>
        <taxon>Eurotatoria</taxon>
        <taxon>Bdelloidea</taxon>
        <taxon>Philodinida</taxon>
        <taxon>Philodinidae</taxon>
        <taxon>Rotaria</taxon>
    </lineage>
</organism>
<evidence type="ECO:0000313" key="4">
    <source>
        <dbReference type="Proteomes" id="UP000663833"/>
    </source>
</evidence>
<feature type="region of interest" description="Disordered" evidence="1">
    <location>
        <begin position="438"/>
        <end position="466"/>
    </location>
</feature>
<reference evidence="3" key="1">
    <citation type="submission" date="2021-02" db="EMBL/GenBank/DDBJ databases">
        <authorList>
            <person name="Nowell W R."/>
        </authorList>
    </citation>
    <scope>NUCLEOTIDE SEQUENCE</scope>
</reference>
<feature type="compositionally biased region" description="Basic residues" evidence="1">
    <location>
        <begin position="1500"/>
        <end position="1513"/>
    </location>
</feature>
<name>A0A817U6X3_9BILA</name>
<dbReference type="PANTHER" id="PTHR21301">
    <property type="entry name" value="REVERSE TRANSCRIPTASE"/>
    <property type="match status" value="1"/>
</dbReference>
<protein>
    <recommendedName>
        <fullName evidence="2">Reverse transcriptase domain-containing protein</fullName>
    </recommendedName>
</protein>
<sequence>MHKNTIQTSITLKPLEEQILSQKLSQLSITTTNEIIEIPDYLSKENQSFKCMLTDSMSTTAMVKLNHVVEELRQIAILIHSMKVNRIYHPLWTIYLKSGMGQLFLQSKEQSNYSTHLQIWPTEIKKMIQNSTNANDIYMNYVNNHLLTLDVQFRQYEVELDKKTKNFHGYSLQLQRLVETYIERNISSLRMEIKHKIELVHYDYHIQAIKLAYYRHHPSEYQKRLMQQLCSAKFEQELTEQEFHLVQQQISHYNSSCQSFESSTICKSILLDSIQDSNIRQQLLDQYQDIAQQSKMSMLTLFKESAKIQMDESKNKFEMAMKQTWHDRHLSSDNDKIPLAMINLIEQRYKKISERIQCVYKFKAETILFMSISLLDKIYVLVSIMNVDDTNDLDDHRLPRQRRRKQCHGNRRDQRFRRKYRKRNMQEKTIKKLLDRRHQAATTTTTNNNNNMEIVNSNQRSTTINDTSKLAMINDNKRKRDVLSQEQKLNQIMIKSTSQLLIDPPLSKKMKEKDSNRVNETYRQPMYLKRLPLTFFPILSKKLNYTLKKKNERRIFYARLDLLDQQYCLEVDQHLWQSYLDIGLRKQIWPDQLYTMANTNNFNVCQEYLINYINDIKQQLHQCQMELTKLYQSRPIATLSMNEVDRCLKEFIVCQRKYLSIRNNNQLVNFQDDLSEKELFTLVSAYSLTTNQNEHMHQLITIREQQVKIWEQLLMLRMRILDKFLPQHFDDLEHFIAPNIYSPVISNTIAIQFKNKHYKIIQEAKRSWLNITLHAYEIKIQEYDRQYQYELVQLKSRLLNSMTLNGESMFHHLNEYANSRTKKLKADIHHRVSSYRKILLQNRQRSPSTKNIIGVCPEPFLDLMSNPFNTNEWNHLSLGPSCIRLNQSAIRPRHQQEIQIKKEYSDINQKVVQYLTSPPRNIPSRAMILKTYSDDLLNYFNHAYFAPQPYKDQTQALTQAIAALSIRQKIKKFNLILRVTDKSHNFYIGSAIEFEKKIQTFFQDTNAFVVLKENPFDEILTKVIQLLNRLSGKKLILQWQSKKMMPNRAKSVLAHLYFNPKTHKIGIPVRPIENTIGAPTTNISDFLDEIIRPIFDSKCGPTSIIDGASLLKELYKYIKKGLFKASTLFCTFDIRNLYTMLPQEEALDILIEFLHVHGYTKVKGISLDTIRILAAIVLQENVCVYNNKIYKQMLGGAMGSSFTLTLANIFMWKWQKEFVRRQDISGEFYGRYIDDIFMTWNKSENELRKLLDAANSWHPNIKLEYKISKSLPFLDVLLTNSNGILLTSVYHKPAAEPYVVPFISDHPRHVFINVIQTSLARAARYSSTLEAFNHEQRYIQLTLLYNGYPSTFIDREFLKFFFGYISSTSFLPIIDDEKQFLKMHRKLLDQPTLSQSQAALSAAMADIDNDQTDETVNESKESKNYNDKSKQHCNDKLIIHYTHEKRIHSFKKEMHRIYEHVFNNTPVSHVKMIVGNRNRQDAKRELIRKRPKQSLLQNKPIKRRRKKTKRLSKSKTSMEQQQ</sequence>
<feature type="compositionally biased region" description="Low complexity" evidence="1">
    <location>
        <begin position="442"/>
        <end position="451"/>
    </location>
</feature>
<dbReference type="PANTHER" id="PTHR21301:SF10">
    <property type="entry name" value="REVERSE TRANSCRIPTASE DOMAIN-CONTAINING PROTEIN"/>
    <property type="match status" value="1"/>
</dbReference>
<feature type="compositionally biased region" description="Basic residues" evidence="1">
    <location>
        <begin position="399"/>
        <end position="414"/>
    </location>
</feature>
<feature type="compositionally biased region" description="Basic and acidic residues" evidence="1">
    <location>
        <begin position="1417"/>
        <end position="1429"/>
    </location>
</feature>
<feature type="region of interest" description="Disordered" evidence="1">
    <location>
        <begin position="392"/>
        <end position="414"/>
    </location>
</feature>
<evidence type="ECO:0000313" key="3">
    <source>
        <dbReference type="EMBL" id="CAF3322901.1"/>
    </source>
</evidence>
<comment type="caution">
    <text evidence="3">The sequence shown here is derived from an EMBL/GenBank/DDBJ whole genome shotgun (WGS) entry which is preliminary data.</text>
</comment>
<dbReference type="InterPro" id="IPR058912">
    <property type="entry name" value="HTH_animal"/>
</dbReference>
<dbReference type="InterPro" id="IPR000477">
    <property type="entry name" value="RT_dom"/>
</dbReference>
<proteinExistence type="predicted"/>
<dbReference type="EMBL" id="CAJNYD010001188">
    <property type="protein sequence ID" value="CAF3322901.1"/>
    <property type="molecule type" value="Genomic_DNA"/>
</dbReference>